<comment type="caution">
    <text evidence="2">The sequence shown here is derived from an EMBL/GenBank/DDBJ whole genome shotgun (WGS) entry which is preliminary data.</text>
</comment>
<dbReference type="AlphaFoldDB" id="A0A2N5J713"/>
<gene>
    <name evidence="2" type="ORF">Uis1B_2180</name>
</gene>
<dbReference type="Proteomes" id="UP000235050">
    <property type="component" value="Unassembled WGS sequence"/>
</dbReference>
<accession>A0A2N5J713</accession>
<feature type="region of interest" description="Disordered" evidence="1">
    <location>
        <begin position="311"/>
        <end position="332"/>
    </location>
</feature>
<protein>
    <recommendedName>
        <fullName evidence="4">Amidoligase enzyme</fullName>
    </recommendedName>
</protein>
<evidence type="ECO:0008006" key="4">
    <source>
        <dbReference type="Google" id="ProtNLM"/>
    </source>
</evidence>
<dbReference type="RefSeq" id="WP_207763427.1">
    <property type="nucleotide sequence ID" value="NZ_NMWU01000051.1"/>
</dbReference>
<name>A0A2N5J713_9BIFI</name>
<keyword evidence="3" id="KW-1185">Reference proteome</keyword>
<evidence type="ECO:0000256" key="1">
    <source>
        <dbReference type="SAM" id="MobiDB-lite"/>
    </source>
</evidence>
<dbReference type="EMBL" id="NMWU01000051">
    <property type="protein sequence ID" value="PLS29998.1"/>
    <property type="molecule type" value="Genomic_DNA"/>
</dbReference>
<sequence length="352" mass="39992">MNDTNDTNDTRLIPCDVCGTEQTPDRLVECDNPYCNHHHVCPGCHGQCGECSNDVCDDCSYECESCGYRLCPDCRYACEDCGWVLCGECGYTDDEGVYRCVTCHREHADDRREPLYRGPYDGKPWEHAAYTYGIEIEIDGDHSREPLKTSPLIAGWCPDGSLESEGLEYQTQPLSWNRQTLEAINRLVASIPEHGGNAGGHIHIRRTARQTPARWYWALTGLNPQQAKALNMRHTDDARWCHLTHGDYTGKATAVNDQHRNTIELRTFGRWNRNTAQKLTPALTWLHTMWRFLQHHPVHSLKTQDIQRMSQTAARNAIPRPEGPAAEHRRRATAARRIIDTATEHAKEEACA</sequence>
<organism evidence="2 3">
    <name type="scientific">Bifidobacterium margollesii</name>
    <dbReference type="NCBI Taxonomy" id="2020964"/>
    <lineage>
        <taxon>Bacteria</taxon>
        <taxon>Bacillati</taxon>
        <taxon>Actinomycetota</taxon>
        <taxon>Actinomycetes</taxon>
        <taxon>Bifidobacteriales</taxon>
        <taxon>Bifidobacteriaceae</taxon>
        <taxon>Bifidobacterium</taxon>
    </lineage>
</organism>
<evidence type="ECO:0000313" key="3">
    <source>
        <dbReference type="Proteomes" id="UP000235050"/>
    </source>
</evidence>
<proteinExistence type="predicted"/>
<reference evidence="2 3" key="1">
    <citation type="submission" date="2017-07" db="EMBL/GenBank/DDBJ databases">
        <title>Bifidobacterium novel species.</title>
        <authorList>
            <person name="Lugli G.A."/>
            <person name="Milani C."/>
            <person name="Duranti S."/>
            <person name="Mangifesta M."/>
        </authorList>
    </citation>
    <scope>NUCLEOTIDE SEQUENCE [LARGE SCALE GENOMIC DNA]</scope>
    <source>
        <strain evidence="3">Uis1B</strain>
    </source>
</reference>
<evidence type="ECO:0000313" key="2">
    <source>
        <dbReference type="EMBL" id="PLS29998.1"/>
    </source>
</evidence>